<evidence type="ECO:0000256" key="3">
    <source>
        <dbReference type="ARBA" id="ARBA00022618"/>
    </source>
</evidence>
<accession>A0ABT5VFC7</accession>
<dbReference type="SUPFAM" id="SSF110849">
    <property type="entry name" value="ParB/Sulfiredoxin"/>
    <property type="match status" value="1"/>
</dbReference>
<dbReference type="InterPro" id="IPR036086">
    <property type="entry name" value="ParB/Sulfiredoxin_sf"/>
</dbReference>
<organism evidence="10 11">
    <name type="scientific">Alkalihalobacterium chitinilyticum</name>
    <dbReference type="NCBI Taxonomy" id="2980103"/>
    <lineage>
        <taxon>Bacteria</taxon>
        <taxon>Bacillati</taxon>
        <taxon>Bacillota</taxon>
        <taxon>Bacilli</taxon>
        <taxon>Bacillales</taxon>
        <taxon>Bacillaceae</taxon>
        <taxon>Alkalihalobacterium</taxon>
    </lineage>
</organism>
<dbReference type="CDD" id="cd16393">
    <property type="entry name" value="SPO0J_N"/>
    <property type="match status" value="1"/>
</dbReference>
<evidence type="ECO:0000259" key="9">
    <source>
        <dbReference type="SMART" id="SM00470"/>
    </source>
</evidence>
<keyword evidence="2 7" id="KW-0963">Cytoplasm</keyword>
<evidence type="ECO:0000256" key="7">
    <source>
        <dbReference type="HAMAP-Rule" id="MF_02015"/>
    </source>
</evidence>
<dbReference type="NCBIfam" id="TIGR00180">
    <property type="entry name" value="parB_part"/>
    <property type="match status" value="1"/>
</dbReference>
<protein>
    <recommendedName>
        <fullName evidence="7">Nucleoid occlusion protein</fullName>
        <shortName evidence="7">Noc</shortName>
    </recommendedName>
</protein>
<keyword evidence="6 7" id="KW-0131">Cell cycle</keyword>
<dbReference type="SUPFAM" id="SSF109709">
    <property type="entry name" value="KorB DNA-binding domain-like"/>
    <property type="match status" value="1"/>
</dbReference>
<dbReference type="SMART" id="SM00470">
    <property type="entry name" value="ParB"/>
    <property type="match status" value="1"/>
</dbReference>
<gene>
    <name evidence="7 10" type="primary">noc</name>
    <name evidence="10" type="ORF">N7Z68_12285</name>
</gene>
<dbReference type="InterPro" id="IPR004437">
    <property type="entry name" value="ParB/RepB/Spo0J"/>
</dbReference>
<feature type="DNA-binding region" description="H-T-H motif" evidence="7">
    <location>
        <begin position="152"/>
        <end position="171"/>
    </location>
</feature>
<keyword evidence="11" id="KW-1185">Reference proteome</keyword>
<proteinExistence type="inferred from homology"/>
<dbReference type="InterPro" id="IPR003115">
    <property type="entry name" value="ParB_N"/>
</dbReference>
<evidence type="ECO:0000313" key="11">
    <source>
        <dbReference type="Proteomes" id="UP001148125"/>
    </source>
</evidence>
<keyword evidence="5 7" id="KW-0717">Septation</keyword>
<evidence type="ECO:0000313" key="10">
    <source>
        <dbReference type="EMBL" id="MDE5414156.1"/>
    </source>
</evidence>
<name>A0ABT5VFC7_9BACI</name>
<dbReference type="Pfam" id="PF02195">
    <property type="entry name" value="ParB_N"/>
    <property type="match status" value="1"/>
</dbReference>
<dbReference type="HAMAP" id="MF_02015">
    <property type="entry name" value="ParB_Noc"/>
    <property type="match status" value="1"/>
</dbReference>
<dbReference type="PANTHER" id="PTHR33375:SF8">
    <property type="entry name" value="NUCLEOID OCCLUSION PROTEIN"/>
    <property type="match status" value="1"/>
</dbReference>
<comment type="function">
    <text evidence="7">Effects nucleoid occlusion by binding relatively nonspecifically to DNA and preventing the assembly of the division machinery in the vicinity of the nucleoid, especially under conditions that disturb the cell cycle. It helps to coordinate cell division and chromosome segregation by preventing the formation of the Z ring through the nucleoid, which would cause chromosome breakage.</text>
</comment>
<sequence length="290" mass="33461">MKQPFSRLFGFGEKNEEEVETGEKKESETNEEREEVKQIPIHEIVPNRFQPRTVFDNERIEELAQTIKTHGVIQPIVVRKREGQYELIAGERRWRAVTSLGWDTIPAIIKEFNDSQTASVALIENLQREGLTAIEEAIAYAKLLELHGLTQESLAQRLGKGQSTIANKLRLLHLPQSVQDAILERNITERHARALISLKNAEWQEQILEEIIEKGLNVKQTEERVKAKLEASEAPKKKKPKHKLYSKDMRIAMNTIRQSVDMVMKTGLDVDTAEEENDEFYQFTIRIPKK</sequence>
<feature type="region of interest" description="Disordered" evidence="8">
    <location>
        <begin position="1"/>
        <end position="36"/>
    </location>
</feature>
<reference evidence="10" key="1">
    <citation type="submission" date="2024-05" db="EMBL/GenBank/DDBJ databases">
        <title>Alkalihalobacillus sp. strain MEB203 novel alkaliphilic bacterium from Lonar Lake, India.</title>
        <authorList>
            <person name="Joshi A."/>
            <person name="Thite S."/>
            <person name="Mengade P."/>
        </authorList>
    </citation>
    <scope>NUCLEOTIDE SEQUENCE</scope>
    <source>
        <strain evidence="10">MEB 203</strain>
    </source>
</reference>
<dbReference type="RefSeq" id="WP_275118768.1">
    <property type="nucleotide sequence ID" value="NZ_JAOTPO010000007.1"/>
</dbReference>
<comment type="caution">
    <text evidence="10">The sequence shown here is derived from an EMBL/GenBank/DDBJ whole genome shotgun (WGS) entry which is preliminary data.</text>
</comment>
<dbReference type="EMBL" id="JAOTPO010000007">
    <property type="protein sequence ID" value="MDE5414156.1"/>
    <property type="molecule type" value="Genomic_DNA"/>
</dbReference>
<dbReference type="InterPro" id="IPR041468">
    <property type="entry name" value="HTH_ParB/Spo0J"/>
</dbReference>
<dbReference type="InterPro" id="IPR023705">
    <property type="entry name" value="Nucleoid_occlusion_protein"/>
</dbReference>
<comment type="subcellular location">
    <subcellularLocation>
        <location evidence="7">Cytoplasm</location>
        <location evidence="7">Nucleoid</location>
    </subcellularLocation>
</comment>
<evidence type="ECO:0000256" key="8">
    <source>
        <dbReference type="SAM" id="MobiDB-lite"/>
    </source>
</evidence>
<dbReference type="Proteomes" id="UP001148125">
    <property type="component" value="Unassembled WGS sequence"/>
</dbReference>
<dbReference type="Pfam" id="PF17762">
    <property type="entry name" value="HTH_ParB"/>
    <property type="match status" value="1"/>
</dbReference>
<evidence type="ECO:0000256" key="4">
    <source>
        <dbReference type="ARBA" id="ARBA00023125"/>
    </source>
</evidence>
<feature type="compositionally biased region" description="Basic and acidic residues" evidence="8">
    <location>
        <begin position="21"/>
        <end position="36"/>
    </location>
</feature>
<dbReference type="Gene3D" id="3.90.1530.30">
    <property type="match status" value="1"/>
</dbReference>
<dbReference type="Gene3D" id="1.10.10.2830">
    <property type="match status" value="1"/>
</dbReference>
<keyword evidence="3 7" id="KW-0132">Cell division</keyword>
<dbReference type="NCBIfam" id="TIGR04285">
    <property type="entry name" value="nucleoid_noc"/>
    <property type="match status" value="1"/>
</dbReference>
<keyword evidence="4 7" id="KW-0238">DNA-binding</keyword>
<feature type="domain" description="ParB-like N-terminal" evidence="9">
    <location>
        <begin position="37"/>
        <end position="126"/>
    </location>
</feature>
<evidence type="ECO:0000256" key="1">
    <source>
        <dbReference type="ARBA" id="ARBA00006295"/>
    </source>
</evidence>
<evidence type="ECO:0000256" key="6">
    <source>
        <dbReference type="ARBA" id="ARBA00023306"/>
    </source>
</evidence>
<evidence type="ECO:0000256" key="2">
    <source>
        <dbReference type="ARBA" id="ARBA00022490"/>
    </source>
</evidence>
<dbReference type="PANTHER" id="PTHR33375">
    <property type="entry name" value="CHROMOSOME-PARTITIONING PROTEIN PARB-RELATED"/>
    <property type="match status" value="1"/>
</dbReference>
<comment type="similarity">
    <text evidence="1 7">Belongs to the ParB family.</text>
</comment>
<evidence type="ECO:0000256" key="5">
    <source>
        <dbReference type="ARBA" id="ARBA00023210"/>
    </source>
</evidence>
<dbReference type="InterPro" id="IPR050336">
    <property type="entry name" value="Chromosome_partition/occlusion"/>
</dbReference>